<protein>
    <submittedName>
        <fullName evidence="1">Uncharacterized protein</fullName>
    </submittedName>
</protein>
<organism evidence="1 2">
    <name type="scientific">Mesorhizobium robiniae</name>
    <dbReference type="NCBI Taxonomy" id="559315"/>
    <lineage>
        <taxon>Bacteria</taxon>
        <taxon>Pseudomonadati</taxon>
        <taxon>Pseudomonadota</taxon>
        <taxon>Alphaproteobacteria</taxon>
        <taxon>Hyphomicrobiales</taxon>
        <taxon>Phyllobacteriaceae</taxon>
        <taxon>Mesorhizobium</taxon>
    </lineage>
</organism>
<sequence>MECVFTAPFRGARWNFLCDSDRPMAGRAGAALGRQFRLPGLGAGDV</sequence>
<name>A0ABV2GKV3_9HYPH</name>
<proteinExistence type="predicted"/>
<evidence type="ECO:0000313" key="2">
    <source>
        <dbReference type="Proteomes" id="UP001549204"/>
    </source>
</evidence>
<comment type="caution">
    <text evidence="1">The sequence shown here is derived from an EMBL/GenBank/DDBJ whole genome shotgun (WGS) entry which is preliminary data.</text>
</comment>
<reference evidence="1 2" key="1">
    <citation type="submission" date="2024-06" db="EMBL/GenBank/DDBJ databases">
        <title>Genomic Encyclopedia of Type Strains, Phase IV (KMG-IV): sequencing the most valuable type-strain genomes for metagenomic binning, comparative biology and taxonomic classification.</title>
        <authorList>
            <person name="Goeker M."/>
        </authorList>
    </citation>
    <scope>NUCLEOTIDE SEQUENCE [LARGE SCALE GENOMIC DNA]</scope>
    <source>
        <strain evidence="1 2">DSM 100022</strain>
    </source>
</reference>
<keyword evidence="2" id="KW-1185">Reference proteome</keyword>
<evidence type="ECO:0000313" key="1">
    <source>
        <dbReference type="EMBL" id="MET3578769.1"/>
    </source>
</evidence>
<gene>
    <name evidence="1" type="ORF">ABID19_001794</name>
</gene>
<accession>A0ABV2GKV3</accession>
<dbReference type="Proteomes" id="UP001549204">
    <property type="component" value="Unassembled WGS sequence"/>
</dbReference>
<dbReference type="EMBL" id="JBEPMC010000003">
    <property type="protein sequence ID" value="MET3578769.1"/>
    <property type="molecule type" value="Genomic_DNA"/>
</dbReference>